<gene>
    <name evidence="1" type="ORF">LSAA_14621</name>
</gene>
<keyword evidence="2" id="KW-1185">Reference proteome</keyword>
<reference evidence="1" key="1">
    <citation type="submission" date="2021-02" db="EMBL/GenBank/DDBJ databases">
        <authorList>
            <person name="Bekaert M."/>
        </authorList>
    </citation>
    <scope>NUCLEOTIDE SEQUENCE</scope>
    <source>
        <strain evidence="1">IoA-00</strain>
    </source>
</reference>
<evidence type="ECO:0000313" key="2">
    <source>
        <dbReference type="Proteomes" id="UP000675881"/>
    </source>
</evidence>
<proteinExistence type="predicted"/>
<dbReference type="InterPro" id="IPR012337">
    <property type="entry name" value="RNaseH-like_sf"/>
</dbReference>
<name>A0A7R8D5R6_LEPSM</name>
<organism evidence="1 2">
    <name type="scientific">Lepeophtheirus salmonis</name>
    <name type="common">Salmon louse</name>
    <name type="synonym">Caligus salmonis</name>
    <dbReference type="NCBI Taxonomy" id="72036"/>
    <lineage>
        <taxon>Eukaryota</taxon>
        <taxon>Metazoa</taxon>
        <taxon>Ecdysozoa</taxon>
        <taxon>Arthropoda</taxon>
        <taxon>Crustacea</taxon>
        <taxon>Multicrustacea</taxon>
        <taxon>Hexanauplia</taxon>
        <taxon>Copepoda</taxon>
        <taxon>Siphonostomatoida</taxon>
        <taxon>Caligidae</taxon>
        <taxon>Lepeophtheirus</taxon>
    </lineage>
</organism>
<protein>
    <submittedName>
        <fullName evidence="1">(salmon louse) hypothetical protein</fullName>
    </submittedName>
</protein>
<accession>A0A7R8D5R6</accession>
<evidence type="ECO:0000313" key="1">
    <source>
        <dbReference type="EMBL" id="CAF3038070.1"/>
    </source>
</evidence>
<dbReference type="Proteomes" id="UP000675881">
    <property type="component" value="Chromosome 9"/>
</dbReference>
<dbReference type="AlphaFoldDB" id="A0A7R8D5R6"/>
<dbReference type="SUPFAM" id="SSF53098">
    <property type="entry name" value="Ribonuclease H-like"/>
    <property type="match status" value="1"/>
</dbReference>
<dbReference type="EMBL" id="HG994588">
    <property type="protein sequence ID" value="CAF3038070.1"/>
    <property type="molecule type" value="Genomic_DNA"/>
</dbReference>
<sequence length="183" mass="21279">MEYSENETKISFYRNRDSDFQKNKSSIEEGIFYCNEINSAMKELCPDFKINAWCLFIDSAKTSLKALYEEDKMVKDLLNNASFVVLKTDIWYNINTTEFIQGSFSRQLHGSNIGELLNNGAMEFGNINKVVDITTDHAPNKSCRVRESELETTWIGCFAHWLNLIVDNAIDNNKELNYFRKKR</sequence>